<reference evidence="1" key="1">
    <citation type="submission" date="2023-04" db="EMBL/GenBank/DDBJ databases">
        <title>Draft Genome sequencing of Naganishia species isolated from polar environments using Oxford Nanopore Technology.</title>
        <authorList>
            <person name="Leo P."/>
            <person name="Venkateswaran K."/>
        </authorList>
    </citation>
    <scope>NUCLEOTIDE SEQUENCE</scope>
    <source>
        <strain evidence="1">MNA-CCFEE 5423</strain>
    </source>
</reference>
<comment type="caution">
    <text evidence="1">The sequence shown here is derived from an EMBL/GenBank/DDBJ whole genome shotgun (WGS) entry which is preliminary data.</text>
</comment>
<name>A0ACC2V050_9TREE</name>
<gene>
    <name evidence="1" type="ORF">QFC21_006871</name>
</gene>
<keyword evidence="2" id="KW-1185">Reference proteome</keyword>
<dbReference type="Proteomes" id="UP001227268">
    <property type="component" value="Unassembled WGS sequence"/>
</dbReference>
<organism evidence="1 2">
    <name type="scientific">Naganishia friedmannii</name>
    <dbReference type="NCBI Taxonomy" id="89922"/>
    <lineage>
        <taxon>Eukaryota</taxon>
        <taxon>Fungi</taxon>
        <taxon>Dikarya</taxon>
        <taxon>Basidiomycota</taxon>
        <taxon>Agaricomycotina</taxon>
        <taxon>Tremellomycetes</taxon>
        <taxon>Filobasidiales</taxon>
        <taxon>Filobasidiaceae</taxon>
        <taxon>Naganishia</taxon>
    </lineage>
</organism>
<evidence type="ECO:0000313" key="2">
    <source>
        <dbReference type="Proteomes" id="UP001227268"/>
    </source>
</evidence>
<accession>A0ACC2V050</accession>
<dbReference type="EMBL" id="JASBWT010000039">
    <property type="protein sequence ID" value="KAJ9092369.1"/>
    <property type="molecule type" value="Genomic_DNA"/>
</dbReference>
<protein>
    <submittedName>
        <fullName evidence="1">Uncharacterized protein</fullName>
    </submittedName>
</protein>
<evidence type="ECO:0000313" key="1">
    <source>
        <dbReference type="EMBL" id="KAJ9092369.1"/>
    </source>
</evidence>
<proteinExistence type="predicted"/>
<sequence length="418" mass="45318">MSSNERQPLLSTTRRQSSQGGNASPAKRFAPLQSSRHLITGSWMNLLLLCVPFALACNFVNWPQQIKFVISFVSIIPLAKLLGDATEQLSMSMGQTLAGILNATFGNAVELITFRLFADQLRLVQTSMLGSILSNLLLVLGCSFAAGGFVYSESQFRQTAAQTSASLMTLSCITLVIPAAYHSTYNRGTPNAGHDLAIMKDHANPEHAPNPKDDSLAGLLKLSRGTSIILLSVYFIYLYFQLKSHSKLFEAEQAARQDGEEEEEEEVADMDTYSAGFWLAAVTVVTAFCADVLVGSIDETASKWHIPKPLEAHVTLLEQAAEHVTSVWMAMKGKMELTIGVSVGSSIQIAAGMIPILTLLAWPMGKPLTLYFADFETISLFVSVILVSGLLNDGSSNYMEGVMLVALYLVIALSYAVS</sequence>